<dbReference type="EMBL" id="CP039865">
    <property type="protein sequence ID" value="QCK86964.1"/>
    <property type="molecule type" value="Genomic_DNA"/>
</dbReference>
<organism evidence="2 3">
    <name type="scientific">Phreatobacter aquaticus</name>
    <dbReference type="NCBI Taxonomy" id="2570229"/>
    <lineage>
        <taxon>Bacteria</taxon>
        <taxon>Pseudomonadati</taxon>
        <taxon>Pseudomonadota</taxon>
        <taxon>Alphaproteobacteria</taxon>
        <taxon>Hyphomicrobiales</taxon>
        <taxon>Phreatobacteraceae</taxon>
        <taxon>Phreatobacter</taxon>
    </lineage>
</organism>
<gene>
    <name evidence="2" type="ORF">E8L99_14960</name>
</gene>
<proteinExistence type="predicted"/>
<name>A0A4D7QNU9_9HYPH</name>
<dbReference type="OrthoDB" id="8479683at2"/>
<dbReference type="RefSeq" id="WP_137100295.1">
    <property type="nucleotide sequence ID" value="NZ_CP039865.1"/>
</dbReference>
<dbReference type="Proteomes" id="UP000298588">
    <property type="component" value="Chromosome"/>
</dbReference>
<keyword evidence="1" id="KW-1133">Transmembrane helix</keyword>
<reference evidence="2 3" key="1">
    <citation type="submission" date="2019-04" db="EMBL/GenBank/DDBJ databases">
        <title>Phreatobacter aquaticus sp. nov.</title>
        <authorList>
            <person name="Choi A."/>
            <person name="Baek K."/>
        </authorList>
    </citation>
    <scope>NUCLEOTIDE SEQUENCE [LARGE SCALE GENOMIC DNA]</scope>
    <source>
        <strain evidence="2 3">NMCR1094</strain>
    </source>
</reference>
<keyword evidence="1" id="KW-0472">Membrane</keyword>
<dbReference type="AlphaFoldDB" id="A0A4D7QNU9"/>
<evidence type="ECO:0000313" key="2">
    <source>
        <dbReference type="EMBL" id="QCK86964.1"/>
    </source>
</evidence>
<protein>
    <submittedName>
        <fullName evidence="2">Uncharacterized protein</fullName>
    </submittedName>
</protein>
<feature type="transmembrane region" description="Helical" evidence="1">
    <location>
        <begin position="20"/>
        <end position="42"/>
    </location>
</feature>
<keyword evidence="1" id="KW-0812">Transmembrane</keyword>
<dbReference type="KEGG" id="paqt:E8L99_14960"/>
<evidence type="ECO:0000256" key="1">
    <source>
        <dbReference type="SAM" id="Phobius"/>
    </source>
</evidence>
<sequence>MLLFEPRLITSFFEPRMLTTATLIAAPTLMFLIASLLFLLMTGRSSAAEPQRIEIRGGESVEVPGPNGAPITLKFSRVISVGRCVAPANCQRTSAPVVEIEQVQPARGQAARFRLSPAAHLAAPFVPVQGRFIAFGELVTPPRELTSAGRPTPLDGYVLRLTVTP</sequence>
<keyword evidence="3" id="KW-1185">Reference proteome</keyword>
<evidence type="ECO:0000313" key="3">
    <source>
        <dbReference type="Proteomes" id="UP000298588"/>
    </source>
</evidence>
<accession>A0A4D7QNU9</accession>